<feature type="region of interest" description="Disordered" evidence="2">
    <location>
        <begin position="941"/>
        <end position="990"/>
    </location>
</feature>
<feature type="compositionally biased region" description="Basic and acidic residues" evidence="2">
    <location>
        <begin position="468"/>
        <end position="480"/>
    </location>
</feature>
<dbReference type="KEGG" id="emc:129328160"/>
<keyword evidence="1" id="KW-0862">Zinc</keyword>
<dbReference type="PROSITE" id="PS00028">
    <property type="entry name" value="ZINC_FINGER_C2H2_1"/>
    <property type="match status" value="1"/>
</dbReference>
<proteinExistence type="predicted"/>
<keyword evidence="4" id="KW-1185">Reference proteome</keyword>
<feature type="region of interest" description="Disordered" evidence="2">
    <location>
        <begin position="223"/>
        <end position="370"/>
    </location>
</feature>
<feature type="compositionally biased region" description="Polar residues" evidence="2">
    <location>
        <begin position="526"/>
        <end position="535"/>
    </location>
</feature>
<feature type="compositionally biased region" description="Pro residues" evidence="2">
    <location>
        <begin position="688"/>
        <end position="703"/>
    </location>
</feature>
<gene>
    <name evidence="5" type="primary">ZNF318</name>
</gene>
<evidence type="ECO:0000313" key="5">
    <source>
        <dbReference type="RefSeq" id="XP_054832975.1"/>
    </source>
</evidence>
<dbReference type="GO" id="GO:0008270">
    <property type="term" value="F:zinc ion binding"/>
    <property type="evidence" value="ECO:0007669"/>
    <property type="project" value="UniProtKB-KW"/>
</dbReference>
<protein>
    <submittedName>
        <fullName evidence="5">Zinc finger protein 318 isoform X1</fullName>
    </submittedName>
</protein>
<feature type="region of interest" description="Disordered" evidence="2">
    <location>
        <begin position="872"/>
        <end position="894"/>
    </location>
</feature>
<evidence type="ECO:0000256" key="2">
    <source>
        <dbReference type="SAM" id="MobiDB-lite"/>
    </source>
</evidence>
<dbReference type="InterPro" id="IPR055309">
    <property type="entry name" value="Znf318-like"/>
</dbReference>
<dbReference type="PANTHER" id="PTHR15577">
    <property type="entry name" value="ZINC FINGER CONTAINING PROTEIN"/>
    <property type="match status" value="1"/>
</dbReference>
<dbReference type="RefSeq" id="XP_054832975.1">
    <property type="nucleotide sequence ID" value="XM_054977000.1"/>
</dbReference>
<feature type="compositionally biased region" description="Basic and acidic residues" evidence="2">
    <location>
        <begin position="1232"/>
        <end position="1265"/>
    </location>
</feature>
<feature type="compositionally biased region" description="Basic and acidic residues" evidence="2">
    <location>
        <begin position="606"/>
        <end position="625"/>
    </location>
</feature>
<feature type="region of interest" description="Disordered" evidence="2">
    <location>
        <begin position="458"/>
        <end position="486"/>
    </location>
</feature>
<feature type="compositionally biased region" description="Basic and acidic residues" evidence="2">
    <location>
        <begin position="941"/>
        <end position="963"/>
    </location>
</feature>
<feature type="compositionally biased region" description="Basic and acidic residues" evidence="2">
    <location>
        <begin position="970"/>
        <end position="980"/>
    </location>
</feature>
<feature type="compositionally biased region" description="Polar residues" evidence="2">
    <location>
        <begin position="629"/>
        <end position="657"/>
    </location>
</feature>
<dbReference type="CTD" id="24149"/>
<feature type="region of interest" description="Disordered" evidence="2">
    <location>
        <begin position="594"/>
        <end position="708"/>
    </location>
</feature>
<dbReference type="InterPro" id="IPR003604">
    <property type="entry name" value="Matrin/U1-like-C_Znf_C2H2"/>
</dbReference>
<feature type="compositionally biased region" description="Basic and acidic residues" evidence="2">
    <location>
        <begin position="560"/>
        <end position="569"/>
    </location>
</feature>
<feature type="compositionally biased region" description="Basic and acidic residues" evidence="2">
    <location>
        <begin position="224"/>
        <end position="264"/>
    </location>
</feature>
<evidence type="ECO:0000259" key="3">
    <source>
        <dbReference type="PROSITE" id="PS50157"/>
    </source>
</evidence>
<name>A0AA97J7A5_EUBMA</name>
<organism evidence="4 5">
    <name type="scientific">Eublepharis macularius</name>
    <name type="common">Leopard gecko</name>
    <name type="synonym">Cyrtodactylus macularius</name>
    <dbReference type="NCBI Taxonomy" id="481883"/>
    <lineage>
        <taxon>Eukaryota</taxon>
        <taxon>Metazoa</taxon>
        <taxon>Chordata</taxon>
        <taxon>Craniata</taxon>
        <taxon>Vertebrata</taxon>
        <taxon>Euteleostomi</taxon>
        <taxon>Lepidosauria</taxon>
        <taxon>Squamata</taxon>
        <taxon>Bifurcata</taxon>
        <taxon>Gekkota</taxon>
        <taxon>Eublepharidae</taxon>
        <taxon>Eublepharinae</taxon>
        <taxon>Eublepharis</taxon>
    </lineage>
</organism>
<sequence length="2955" mass="327779">MFRPSSSRSSLSSSSRSKESSSSGSRSSRSGASTRGRSPRRSRSPSPRGRRRRSPSSSRSSRRSPSPRRTSRVRSPSGGSRTRRGSEQRDGSLSRRRSPSRRSRSPSRRSRSPGRHSPSRHSESSVEQSLRITVGNDHYGIDTPERRRLSDRLGSPVDSSSDGDRDDLAEGPIFSRGLSRPQSLERYSSHEHSPPSPFSTRHDEDYRSRDVFLHQSNYSTNYEHLQDISREPDRDGELLRKSSYQSEERGREPKRPRYDREDRMLAVNIEHQSFLPGTRNYRKRSLSRSPSPTYLDEDFRELESARRKREEEELSRNSSRDLPDSDYVIPGLTNPVQSSEPRYLYRPDEAPAMPKKSILKKRVDDSSVQPEVFSSSSASVKELPLHSHPLPLPQRSSAAPFSSEVENFLKRFNKNAVAESTNKDSQASLHDWRPFSGIQQNTLPSEQNFGSFLRQKDYQESATGSADRQNDFLLPHERASQDGSGFSRILGMMADSTSAQEKRRRSFPDIEDEEKFLYGDDEDDSNINLPSTEKLTMSGKEPESQKSSSPSSPTQSVKPDPLEESRPEYEKIHDLLKTIGLDIGVAEIGKLAARTQERLHGKKPSRSPDRRSVVSRKLDSGEMRRSRSNTRSPESNQKRSLSPSGSFLPSKELSSTSELEHSKCKTLGHSNSGSTPERSVPPVSLIPSAPPSLPNLPPTPTPVPQYSVSRFSPFTATQLPQNYPTPTMAPPGYDAYGHYMAYAASGWPMYAPPRQSDPAIPDVHGLVSLSVPSNPTRPNLRVIETVSTGKGIPEIKRDESVLVQIPTTPTYSKLLPHFSQSSLRGTTERMSDEKNRASQKQKVIEEREKLKMEQEARQKKLHYLRTELDRLSKQQGEMLRKKRREKDGHKDPLLVEVNRLQENIVKEITQLQIETETAEKKQSELDKVAQILGINVFEKSRKPSAESKDSTEKNKSENAKSQEKTSSSNKESKPSNDKPRGRSPKPTESCLQLSKQHFQSGNIYDYYDTGNHWCKDCNTICGTMFDFFTHMHNKKHRQTLDPYNRPWASKTQSESKQDPMKRIDKIPLPAKGSEFLIPVTGYYCQLCHEFFGDQISAEQHVKSHPHNEKYKKHVDENPLYEERRNLDRQAGLSVIQETERRLKRKQCEKPKEDRDENNAKVARKEESKPTKELGEESNENEISQRKEDSNGQKFGIKLKLKKDDKEVEKKEGKKEESQKESRQSSFGKFSWRKTEKDDKNQCKDVPSPKEECMEEGKDKDKESKSHSGKSNSKPIAIKLSGKTVIPHTSPWTPVVSASSQAKIRPNLPVPVMVLRKSTTTTVSKPAPLNTFLSIKSSGATTKPLPVVKEGNPELVLPPDIISKAFGGEVVVLKGSQENVNLPEQAETQVQEAESVTKAVEHAKVLENVKASMEKVQEQAMLVAKAQAKARELAVIAKEQELARLPKMHEQPHMFERPHRRPPLLPLPPRPPVSLLPPRRSPLLFPPPPLLPPKQTPLILADDMAPGVSEDDKNILAMPMCPRPLPPPTIFKDHVKKMEKKNTCLAAGNAKDLYDIFYNNSGRSPADNKLASSVASDKGKLSPVEKERSTEMLTDSKPNIHSSIQETLQNVDNSSDVSKIPVYEGTPENEAVKSEKVWAASKENIETETYVEEESQNILSDSQITSTYIETAKSNVLQSSPSLSLQNKQEIRTIASAERSKESLEFTRAELAIQILNTSFLPADKVNKKPAEFESAELAMQLSEDKAPLEEVNKNASELHTAAVISSDNELAILSSEEKALSLQDVSKKLLEFKTAEFAMAFQESSTPPLVEEVSKNLSELQTAFFISSDELVSISSEGKALSLQDVCKKPAELESVESTVALPESSTTPLLEGVSKNSSELQTSVFISSDNELGVVPSEGKGLSLQDVSKKPIETETVESTMAFPESSTPPHLEEVTKDSSELQTSVFIPSDNELGVVPSEGKALSLQDVSKKPIETETVESTMAFPESSTPPHLEEVTKDSSELQTSVFMPSDNELAVVPSKGKALSLQDVINKPIETETVESTMAFPERSTPPHLEEVTKDSSELQTSVFIPSDNELAVVPSEGKALSLQDVSKKPIGTETLESTMAFPESSTPPHLEEVTKDSSELQTSVFISSDNELAVVPSEGKALSLQDVSKKSIETENAESTMVISENNIPPLLEEVSKNSSELDNKVIAPLSEDKAFILQDVGKKPTEFETAELAMTLPKRSVPLSEVISKNVPELQTAELIFADSKKLITQLSEDSLPLLERVSKKPLGFEDTEVAMQLPEKNAAPLEEGTNNTSQLETVAFKTLDNKELVTPLPENNYSKGTQAVIDVGVTHGEDINQKPQDLQKMEVQYEIENDLEMEMDVSILGERDIEKEHVKLAACPSDISQGDPESQLLEMQVETHKGKGFVLTEENQMNDSSKLTVSAWVSDVRVQSQLVLVPINTSKMNEESPQIAETGQDSSKESLVDLQLGNVGFDRLESAFSEEISQASVAQSMDPELKTLNKGESDSFHTDSKEEGLLANVQQKAGEDSDVVHVPESGEMPVDCLVNVTMTSCIQEKHEETSQQSLSCGTKDLHIQGADDLGSISSSNDVELSSEVELIFVKDGTQGPSEPTMEFSEERGSMEKVNFTRVQPVTVQEPLDVLPAEFSVESLGEETLSFTGMNTEVLNTSVAGDFELHTTYSELSFDQSATLSLNLNVENDRDVPKSNDIKPTDPSRLKARLELETIDFSLRDIDVDREHLGILPPEILNEDSVESPKLETIAPVCLEASKTIELGINHPGVESEVIDFAALTSAEQDDKLHPLVSDVADPHIISPAANDGSGETDMPLFKMQYMPPISETLLKTDSKGNTSDMLSLSCGGKSLQSHAAVCVVPFLPDPKETSLEVGGSGDSELCVVKNEIQIHARELIKMEDVESNDGRCEVNRKLASEVTENSAEDLVSSGEI</sequence>
<feature type="region of interest" description="Disordered" evidence="2">
    <location>
        <begin position="1"/>
        <end position="211"/>
    </location>
</feature>
<keyword evidence="1" id="KW-0479">Metal-binding</keyword>
<dbReference type="InterPro" id="IPR036236">
    <property type="entry name" value="Znf_C2H2_sf"/>
</dbReference>
<dbReference type="GO" id="GO:0003676">
    <property type="term" value="F:nucleic acid binding"/>
    <property type="evidence" value="ECO:0007669"/>
    <property type="project" value="InterPro"/>
</dbReference>
<feature type="compositionally biased region" description="Low complexity" evidence="2">
    <location>
        <begin position="1"/>
        <end position="36"/>
    </location>
</feature>
<dbReference type="PANTHER" id="PTHR15577:SF2">
    <property type="entry name" value="ZINC FINGER PROTEIN 318"/>
    <property type="match status" value="1"/>
</dbReference>
<dbReference type="PROSITE" id="PS50157">
    <property type="entry name" value="ZINC_FINGER_C2H2_2"/>
    <property type="match status" value="1"/>
</dbReference>
<feature type="compositionally biased region" description="Basic and acidic residues" evidence="2">
    <location>
        <begin position="139"/>
        <end position="151"/>
    </location>
</feature>
<feature type="compositionally biased region" description="Basic residues" evidence="2">
    <location>
        <begin position="37"/>
        <end position="72"/>
    </location>
</feature>
<dbReference type="GO" id="GO:0045893">
    <property type="term" value="P:positive regulation of DNA-templated transcription"/>
    <property type="evidence" value="ECO:0007669"/>
    <property type="project" value="TreeGrafter"/>
</dbReference>
<feature type="domain" description="C2H2-type" evidence="3">
    <location>
        <begin position="1082"/>
        <end position="1109"/>
    </location>
</feature>
<dbReference type="SUPFAM" id="SSF57667">
    <property type="entry name" value="beta-beta-alpha zinc fingers"/>
    <property type="match status" value="1"/>
</dbReference>
<dbReference type="SMART" id="SM00451">
    <property type="entry name" value="ZnF_U1"/>
    <property type="match status" value="2"/>
</dbReference>
<feature type="compositionally biased region" description="Basic and acidic residues" evidence="2">
    <location>
        <begin position="826"/>
        <end position="841"/>
    </location>
</feature>
<feature type="region of interest" description="Disordered" evidence="2">
    <location>
        <begin position="821"/>
        <end position="841"/>
    </location>
</feature>
<evidence type="ECO:0000256" key="1">
    <source>
        <dbReference type="PROSITE-ProRule" id="PRU00042"/>
    </source>
</evidence>
<dbReference type="Proteomes" id="UP001190640">
    <property type="component" value="Chromosome 1"/>
</dbReference>
<dbReference type="InterPro" id="IPR013087">
    <property type="entry name" value="Znf_C2H2_type"/>
</dbReference>
<feature type="region of interest" description="Disordered" evidence="2">
    <location>
        <begin position="1564"/>
        <end position="1598"/>
    </location>
</feature>
<feature type="compositionally biased region" description="Basic and acidic residues" evidence="2">
    <location>
        <begin position="1201"/>
        <end position="1222"/>
    </location>
</feature>
<feature type="compositionally biased region" description="Basic and acidic residues" evidence="2">
    <location>
        <begin position="200"/>
        <end position="211"/>
    </location>
</feature>
<feature type="compositionally biased region" description="Basic residues" evidence="2">
    <location>
        <begin position="94"/>
        <end position="119"/>
    </location>
</feature>
<reference evidence="5" key="1">
    <citation type="submission" date="2025-08" db="UniProtKB">
        <authorList>
            <consortium name="RefSeq"/>
        </authorList>
    </citation>
    <scope>IDENTIFICATION</scope>
    <source>
        <tissue evidence="5">Blood</tissue>
    </source>
</reference>
<feature type="compositionally biased region" description="Basic and acidic residues" evidence="2">
    <location>
        <begin position="1576"/>
        <end position="1589"/>
    </location>
</feature>
<feature type="region of interest" description="Disordered" evidence="2">
    <location>
        <begin position="516"/>
        <end position="569"/>
    </location>
</feature>
<feature type="compositionally biased region" description="Basic and acidic residues" evidence="2">
    <location>
        <begin position="84"/>
        <end position="93"/>
    </location>
</feature>
<feature type="compositionally biased region" description="Basic and acidic residues" evidence="2">
    <location>
        <begin position="1141"/>
        <end position="1174"/>
    </location>
</feature>
<keyword evidence="1" id="KW-0863">Zinc-finger</keyword>
<dbReference type="GeneID" id="129328160"/>
<feature type="compositionally biased region" description="Polar residues" evidence="2">
    <location>
        <begin position="668"/>
        <end position="677"/>
    </location>
</feature>
<feature type="region of interest" description="Disordered" evidence="2">
    <location>
        <begin position="1141"/>
        <end position="1276"/>
    </location>
</feature>
<dbReference type="GO" id="GO:0005654">
    <property type="term" value="C:nucleoplasm"/>
    <property type="evidence" value="ECO:0007669"/>
    <property type="project" value="TreeGrafter"/>
</dbReference>
<feature type="compositionally biased region" description="Acidic residues" evidence="2">
    <location>
        <begin position="516"/>
        <end position="525"/>
    </location>
</feature>
<evidence type="ECO:0000313" key="4">
    <source>
        <dbReference type="Proteomes" id="UP001190640"/>
    </source>
</evidence>
<dbReference type="GO" id="GO:0045892">
    <property type="term" value="P:negative regulation of DNA-templated transcription"/>
    <property type="evidence" value="ECO:0007669"/>
    <property type="project" value="TreeGrafter"/>
</dbReference>
<feature type="compositionally biased region" description="Low complexity" evidence="2">
    <location>
        <begin position="545"/>
        <end position="556"/>
    </location>
</feature>
<accession>A0AA97J7A5</accession>
<feature type="compositionally biased region" description="Basic and acidic residues" evidence="2">
    <location>
        <begin position="301"/>
        <end position="323"/>
    </location>
</feature>